<evidence type="ECO:0000256" key="5">
    <source>
        <dbReference type="ARBA" id="ARBA00022777"/>
    </source>
</evidence>
<dbReference type="PROSITE" id="PS50011">
    <property type="entry name" value="PROTEIN_KINASE_DOM"/>
    <property type="match status" value="2"/>
</dbReference>
<evidence type="ECO:0000313" key="9">
    <source>
        <dbReference type="Ensembl" id="ENSCCRP00015063799.1"/>
    </source>
</evidence>
<dbReference type="Gene3D" id="3.30.200.20">
    <property type="entry name" value="Phosphorylase Kinase, domain 1"/>
    <property type="match status" value="2"/>
</dbReference>
<feature type="domain" description="Protein kinase" evidence="7">
    <location>
        <begin position="35"/>
        <end position="277"/>
    </location>
</feature>
<dbReference type="GO" id="GO:0043065">
    <property type="term" value="P:positive regulation of apoptotic process"/>
    <property type="evidence" value="ECO:0007669"/>
    <property type="project" value="TreeGrafter"/>
</dbReference>
<dbReference type="GO" id="GO:0035556">
    <property type="term" value="P:intracellular signal transduction"/>
    <property type="evidence" value="ECO:0007669"/>
    <property type="project" value="TreeGrafter"/>
</dbReference>
<dbReference type="Pfam" id="PF07679">
    <property type="entry name" value="I-set"/>
    <property type="match status" value="1"/>
</dbReference>
<evidence type="ECO:0000313" key="10">
    <source>
        <dbReference type="Proteomes" id="UP000694700"/>
    </source>
</evidence>
<evidence type="ECO:0000256" key="1">
    <source>
        <dbReference type="ARBA" id="ARBA00006692"/>
    </source>
</evidence>
<dbReference type="GO" id="GO:0005634">
    <property type="term" value="C:nucleus"/>
    <property type="evidence" value="ECO:0007669"/>
    <property type="project" value="TreeGrafter"/>
</dbReference>
<keyword evidence="2" id="KW-0723">Serine/threonine-protein kinase</keyword>
<dbReference type="FunFam" id="2.60.40.10:FF:000779">
    <property type="entry name" value="Titin b"/>
    <property type="match status" value="1"/>
</dbReference>
<protein>
    <recommendedName>
        <fullName evidence="11">Protein kinase domain-containing protein</fullName>
    </recommendedName>
</protein>
<dbReference type="Gene3D" id="1.10.510.10">
    <property type="entry name" value="Transferase(Phosphotransferase) domain 1"/>
    <property type="match status" value="2"/>
</dbReference>
<organism evidence="9 10">
    <name type="scientific">Cyprinus carpio</name>
    <name type="common">Common carp</name>
    <dbReference type="NCBI Taxonomy" id="7962"/>
    <lineage>
        <taxon>Eukaryota</taxon>
        <taxon>Metazoa</taxon>
        <taxon>Chordata</taxon>
        <taxon>Craniata</taxon>
        <taxon>Vertebrata</taxon>
        <taxon>Euteleostomi</taxon>
        <taxon>Actinopterygii</taxon>
        <taxon>Neopterygii</taxon>
        <taxon>Teleostei</taxon>
        <taxon>Ostariophysi</taxon>
        <taxon>Cypriniformes</taxon>
        <taxon>Cyprinidae</taxon>
        <taxon>Cyprininae</taxon>
        <taxon>Cyprinus</taxon>
    </lineage>
</organism>
<evidence type="ECO:0000256" key="6">
    <source>
        <dbReference type="ARBA" id="ARBA00022840"/>
    </source>
</evidence>
<dbReference type="InterPro" id="IPR007110">
    <property type="entry name" value="Ig-like_dom"/>
</dbReference>
<dbReference type="InterPro" id="IPR013783">
    <property type="entry name" value="Ig-like_fold"/>
</dbReference>
<sequence>MGAVHAIRGEVVTIKIPISGKPDPVVTWQKGQEMINNTELARNGQFGIVHRCVEISSKKTFLAKFIKVKGADRELVAREIETLNIARHKNIVYLHESFDSLEEYVLIYEFISGMDIFERLGTNFDLTEQEIVRYMRQVCGALKFLHSHNYCHFDIRPDNIVYSTRKSSTIKIIDMGQARLLTPGENIRIQFTAPEYCAPEIHNSDFVTTATDMWSVGVLAYVLLSGLNPFAAESHQKMVEHISNAEYVFDSEAFKETSLEVKPEKIVLSPSMEAPKIIERIQSQTVGLGDEVHFCCRITGKPDPECQWFKNGVLFEKSDRVYWYWPEDHVCELVIKNVLEDKSRVLNYDEEVDDTRPVSKSKAPHSEAKNVHNKYMIAEELGRGQFGIVHRCIETSSEKTYMAKFVKVRGADQALVKKEIATLNVARHKNFLLLHESFDCPEELVMIYEFISGVDIFERLGTANFELNEREIVNYIRQVCEALEFLHSKSYGHFDIRPENIVYTTRKGTNVKIIELGQSRHLTPGDQIKIQYTTAEFAAPEIHQNEMVSTVTDMWSVGVLVYVLLSGLNPFAAETNQQMIESICNAEYSFVDEAFKHVSVEAFDFVDRLLTKERKHRMTAAEALNHPWLTMNSEQLSTRSIKITRHKRYYQAMVKKEWNTVVSSARVASGVYTCTAKNSAGSVTTNCTVTVQGIVMCNLVLQIHYDFSKYNFV</sequence>
<dbReference type="Ensembl" id="ENSCCRT00015065899.1">
    <property type="protein sequence ID" value="ENSCCRP00015063799.1"/>
    <property type="gene ID" value="ENSCCRG00015026038.1"/>
</dbReference>
<evidence type="ECO:0008006" key="11">
    <source>
        <dbReference type="Google" id="ProtNLM"/>
    </source>
</evidence>
<dbReference type="PANTHER" id="PTHR24342:SF20">
    <property type="entry name" value="MYOSIN LIGHT CHAIN KINASE, SMOOTH MUSCLE"/>
    <property type="match status" value="1"/>
</dbReference>
<dbReference type="SUPFAM" id="SSF56112">
    <property type="entry name" value="Protein kinase-like (PK-like)"/>
    <property type="match status" value="2"/>
</dbReference>
<evidence type="ECO:0000256" key="3">
    <source>
        <dbReference type="ARBA" id="ARBA00022679"/>
    </source>
</evidence>
<dbReference type="AlphaFoldDB" id="A0A8C1W924"/>
<dbReference type="PANTHER" id="PTHR24342">
    <property type="entry name" value="SERINE/THREONINE-PROTEIN KINASE 17"/>
    <property type="match status" value="1"/>
</dbReference>
<dbReference type="FunFam" id="1.10.510.10:FF:000329">
    <property type="entry name" value="Titin a"/>
    <property type="match status" value="1"/>
</dbReference>
<feature type="domain" description="Ig-like" evidence="8">
    <location>
        <begin position="275"/>
        <end position="312"/>
    </location>
</feature>
<dbReference type="PROSITE" id="PS50835">
    <property type="entry name" value="IG_LIKE"/>
    <property type="match status" value="1"/>
</dbReference>
<evidence type="ECO:0000259" key="7">
    <source>
        <dbReference type="PROSITE" id="PS50011"/>
    </source>
</evidence>
<dbReference type="PROSITE" id="PS00109">
    <property type="entry name" value="PROTEIN_KINASE_TYR"/>
    <property type="match status" value="2"/>
</dbReference>
<dbReference type="GO" id="GO:0004674">
    <property type="term" value="F:protein serine/threonine kinase activity"/>
    <property type="evidence" value="ECO:0007669"/>
    <property type="project" value="UniProtKB-KW"/>
</dbReference>
<name>A0A8C1W924_CYPCA</name>
<evidence type="ECO:0000256" key="4">
    <source>
        <dbReference type="ARBA" id="ARBA00022741"/>
    </source>
</evidence>
<keyword evidence="6" id="KW-0067">ATP-binding</keyword>
<keyword evidence="3" id="KW-0808">Transferase</keyword>
<accession>A0A8C1W924</accession>
<dbReference type="InterPro" id="IPR011009">
    <property type="entry name" value="Kinase-like_dom_sf"/>
</dbReference>
<dbReference type="Pfam" id="PF00069">
    <property type="entry name" value="Pkinase"/>
    <property type="match status" value="2"/>
</dbReference>
<comment type="similarity">
    <text evidence="1">Belongs to the protein kinase superfamily. CAMK Ser/Thr protein kinase family.</text>
</comment>
<keyword evidence="5" id="KW-0418">Kinase</keyword>
<dbReference type="SUPFAM" id="SSF48726">
    <property type="entry name" value="Immunoglobulin"/>
    <property type="match status" value="2"/>
</dbReference>
<reference evidence="9" key="1">
    <citation type="submission" date="2025-08" db="UniProtKB">
        <authorList>
            <consortium name="Ensembl"/>
        </authorList>
    </citation>
    <scope>IDENTIFICATION</scope>
</reference>
<keyword evidence="4" id="KW-0547">Nucleotide-binding</keyword>
<dbReference type="InterPro" id="IPR008266">
    <property type="entry name" value="Tyr_kinase_AS"/>
</dbReference>
<dbReference type="InterPro" id="IPR013098">
    <property type="entry name" value="Ig_I-set"/>
</dbReference>
<dbReference type="Gene3D" id="2.60.40.10">
    <property type="entry name" value="Immunoglobulins"/>
    <property type="match status" value="1"/>
</dbReference>
<proteinExistence type="inferred from homology"/>
<dbReference type="InterPro" id="IPR036179">
    <property type="entry name" value="Ig-like_dom_sf"/>
</dbReference>
<feature type="domain" description="Protein kinase" evidence="7">
    <location>
        <begin position="375"/>
        <end position="629"/>
    </location>
</feature>
<dbReference type="Proteomes" id="UP000694700">
    <property type="component" value="Unplaced"/>
</dbReference>
<dbReference type="FunFam" id="3.30.200.20:FF:000286">
    <property type="entry name" value="Titin a"/>
    <property type="match status" value="1"/>
</dbReference>
<evidence type="ECO:0000256" key="2">
    <source>
        <dbReference type="ARBA" id="ARBA00022527"/>
    </source>
</evidence>
<dbReference type="GO" id="GO:0005524">
    <property type="term" value="F:ATP binding"/>
    <property type="evidence" value="ECO:0007669"/>
    <property type="project" value="UniProtKB-KW"/>
</dbReference>
<dbReference type="InterPro" id="IPR000719">
    <property type="entry name" value="Prot_kinase_dom"/>
</dbReference>
<evidence type="ECO:0000259" key="8">
    <source>
        <dbReference type="PROSITE" id="PS50835"/>
    </source>
</evidence>